<evidence type="ECO:0000256" key="1">
    <source>
        <dbReference type="SAM" id="MobiDB-lite"/>
    </source>
</evidence>
<keyword evidence="2" id="KW-0472">Membrane</keyword>
<dbReference type="AlphaFoldDB" id="A0A3D2X8Z6"/>
<dbReference type="Proteomes" id="UP000262969">
    <property type="component" value="Unassembled WGS sequence"/>
</dbReference>
<feature type="region of interest" description="Disordered" evidence="1">
    <location>
        <begin position="1"/>
        <end position="23"/>
    </location>
</feature>
<accession>A0A3D2X8Z6</accession>
<gene>
    <name evidence="3" type="ORF">DHW61_12400</name>
</gene>
<organism evidence="3 4">
    <name type="scientific">Lachnoclostridium phytofermentans</name>
    <dbReference type="NCBI Taxonomy" id="66219"/>
    <lineage>
        <taxon>Bacteria</taxon>
        <taxon>Bacillati</taxon>
        <taxon>Bacillota</taxon>
        <taxon>Clostridia</taxon>
        <taxon>Lachnospirales</taxon>
        <taxon>Lachnospiraceae</taxon>
    </lineage>
</organism>
<feature type="non-terminal residue" evidence="3">
    <location>
        <position position="218"/>
    </location>
</feature>
<keyword evidence="2" id="KW-1133">Transmembrane helix</keyword>
<comment type="caution">
    <text evidence="3">The sequence shown here is derived from an EMBL/GenBank/DDBJ whole genome shotgun (WGS) entry which is preliminary data.</text>
</comment>
<name>A0A3D2X8Z6_9FIRM</name>
<reference evidence="3 4" key="1">
    <citation type="journal article" date="2018" name="Nat. Biotechnol.">
        <title>A standardized bacterial taxonomy based on genome phylogeny substantially revises the tree of life.</title>
        <authorList>
            <person name="Parks D.H."/>
            <person name="Chuvochina M."/>
            <person name="Waite D.W."/>
            <person name="Rinke C."/>
            <person name="Skarshewski A."/>
            <person name="Chaumeil P.A."/>
            <person name="Hugenholtz P."/>
        </authorList>
    </citation>
    <scope>NUCLEOTIDE SEQUENCE [LARGE SCALE GENOMIC DNA]</scope>
    <source>
        <strain evidence="3">UBA11728</strain>
    </source>
</reference>
<keyword evidence="2" id="KW-0812">Transmembrane</keyword>
<evidence type="ECO:0000313" key="3">
    <source>
        <dbReference type="EMBL" id="HCL03187.1"/>
    </source>
</evidence>
<sequence length="218" mass="25256">MSEGNKNLEAIPNPPTIKKGKEKGQRGKYSNVIIFLVLIYGLTIASMIKPVKGFSESENRVLEERPKFSWESLFNGTFISKYETFVTDQFVFRDTWIGIKTRAELAMLKKDMNGVYIGKDGYLIEKVEDSDLDMEQLSRNEKRLYAFISKYKEQLGEEHVFAMIAPTAFEVLKDKLPPYASGFDQGAFLDRLDKTLGNQFIDLRKTLTEHNKEYIYYR</sequence>
<dbReference type="EMBL" id="DPVV01000417">
    <property type="protein sequence ID" value="HCL03187.1"/>
    <property type="molecule type" value="Genomic_DNA"/>
</dbReference>
<evidence type="ECO:0000256" key="2">
    <source>
        <dbReference type="SAM" id="Phobius"/>
    </source>
</evidence>
<feature type="transmembrane region" description="Helical" evidence="2">
    <location>
        <begin position="29"/>
        <end position="48"/>
    </location>
</feature>
<evidence type="ECO:0000313" key="4">
    <source>
        <dbReference type="Proteomes" id="UP000262969"/>
    </source>
</evidence>
<protein>
    <submittedName>
        <fullName evidence="3">Uncharacterized protein</fullName>
    </submittedName>
</protein>
<proteinExistence type="predicted"/>